<dbReference type="GO" id="GO:0009279">
    <property type="term" value="C:cell outer membrane"/>
    <property type="evidence" value="ECO:0007669"/>
    <property type="project" value="UniProtKB-SubCell"/>
</dbReference>
<gene>
    <name evidence="3" type="ordered locus">Anamo_2008</name>
</gene>
<dbReference type="HOGENOM" id="CLU_2056464_0_0_0"/>
<dbReference type="Pfam" id="PF07963">
    <property type="entry name" value="N_methyl"/>
    <property type="match status" value="1"/>
</dbReference>
<sequence length="131" mass="14059" precursor="true">MKRRGFSLIEALVALVLLVVALIPMAAVPAATSRLYIASAAREQAALLAVQKLDELESKDFSSVDLGATGPDSFHSDTSNPGYAIKWYVTNTVSGTRTVKKQIDLVVTWNDGKSKLEVTRQVSAGAYKTST</sequence>
<dbReference type="NCBIfam" id="TIGR02532">
    <property type="entry name" value="IV_pilin_GFxxxE"/>
    <property type="match status" value="1"/>
</dbReference>
<dbReference type="AlphaFoldDB" id="I4BZ84"/>
<keyword evidence="4" id="KW-1185">Reference proteome</keyword>
<proteinExistence type="predicted"/>
<reference evidence="4" key="1">
    <citation type="journal article" date="2013" name="Stand. Genomic Sci.">
        <title>Complete genome sequence of the moderate thermophile Anaerobaculum mobile type strain (NGA(T)).</title>
        <authorList>
            <person name="Mavromatis K."/>
            <person name="Stackebrandt E."/>
            <person name="Held B."/>
            <person name="Lapidus A."/>
            <person name="Nolan M."/>
            <person name="Lucas S."/>
            <person name="Hammon N."/>
            <person name="Deshpande S."/>
            <person name="Cheng J.F."/>
            <person name="Tapia R."/>
            <person name="Goodwin L.A."/>
            <person name="Pitluck S."/>
            <person name="Liolios K."/>
            <person name="Pagani I."/>
            <person name="Ivanova N."/>
            <person name="Mikhailova N."/>
            <person name="Huntemann M."/>
            <person name="Pati A."/>
            <person name="Chen A."/>
            <person name="Palaniappan K."/>
            <person name="Land M."/>
            <person name="Rohde M."/>
            <person name="Spring S."/>
            <person name="Goker M."/>
            <person name="Woyke T."/>
            <person name="Detter J.C."/>
            <person name="Bristow J."/>
            <person name="Eisen J.A."/>
            <person name="Markowitz V."/>
            <person name="Hugenholtz P."/>
            <person name="Klenk H.P."/>
            <person name="Kyrpides N.C."/>
        </authorList>
    </citation>
    <scope>NUCLEOTIDE SEQUENCE</scope>
    <source>
        <strain evidence="4">ATCC BAA-54 / DSM 13181 / NGA</strain>
    </source>
</reference>
<protein>
    <submittedName>
        <fullName evidence="3">Prepilin-type N-terminal cleavage/methylation domain-containing protein</fullName>
    </submittedName>
</protein>
<keyword evidence="2" id="KW-0998">Cell outer membrane</keyword>
<evidence type="ECO:0000256" key="2">
    <source>
        <dbReference type="ARBA" id="ARBA00023237"/>
    </source>
</evidence>
<evidence type="ECO:0000256" key="1">
    <source>
        <dbReference type="ARBA" id="ARBA00004442"/>
    </source>
</evidence>
<organism evidence="3 4">
    <name type="scientific">Acetomicrobium mobile (strain ATCC BAA-54 / DSM 13181 / JCM 12221 / NGA)</name>
    <name type="common">Anaerobaculum mobile</name>
    <dbReference type="NCBI Taxonomy" id="891968"/>
    <lineage>
        <taxon>Bacteria</taxon>
        <taxon>Thermotogati</taxon>
        <taxon>Synergistota</taxon>
        <taxon>Synergistia</taxon>
        <taxon>Synergistales</taxon>
        <taxon>Acetomicrobiaceae</taxon>
        <taxon>Acetomicrobium</taxon>
    </lineage>
</organism>
<accession>I4BZ84</accession>
<dbReference type="KEGG" id="amo:Anamo_2008"/>
<evidence type="ECO:0000313" key="4">
    <source>
        <dbReference type="Proteomes" id="UP000006061"/>
    </source>
</evidence>
<dbReference type="eggNOG" id="COG4967">
    <property type="taxonomic scope" value="Bacteria"/>
</dbReference>
<dbReference type="EMBL" id="CP003198">
    <property type="protein sequence ID" value="AFM22591.1"/>
    <property type="molecule type" value="Genomic_DNA"/>
</dbReference>
<keyword evidence="2" id="KW-0472">Membrane</keyword>
<dbReference type="InterPro" id="IPR012902">
    <property type="entry name" value="N_methyl_site"/>
</dbReference>
<name>I4BZ84_ACEMN</name>
<evidence type="ECO:0000313" key="3">
    <source>
        <dbReference type="EMBL" id="AFM22591.1"/>
    </source>
</evidence>
<dbReference type="STRING" id="891968.Anamo_2008"/>
<dbReference type="Proteomes" id="UP000006061">
    <property type="component" value="Chromosome"/>
</dbReference>
<comment type="subcellular location">
    <subcellularLocation>
        <location evidence="1">Cell outer membrane</location>
    </subcellularLocation>
</comment>